<dbReference type="AlphaFoldDB" id="A0A1I3HYT0"/>
<evidence type="ECO:0000313" key="2">
    <source>
        <dbReference type="Proteomes" id="UP000183018"/>
    </source>
</evidence>
<dbReference type="CDD" id="cd02440">
    <property type="entry name" value="AdoMet_MTases"/>
    <property type="match status" value="1"/>
</dbReference>
<dbReference type="PANTHER" id="PTHR43861">
    <property type="entry name" value="TRANS-ACONITATE 2-METHYLTRANSFERASE-RELATED"/>
    <property type="match status" value="1"/>
</dbReference>
<dbReference type="RefSeq" id="WP_083414462.1">
    <property type="nucleotide sequence ID" value="NZ_FORC01000001.1"/>
</dbReference>
<name>A0A1I3HYT0_9GAMM</name>
<keyword evidence="1" id="KW-0808">Transferase</keyword>
<dbReference type="Gene3D" id="3.40.50.150">
    <property type="entry name" value="Vaccinia Virus protein VP39"/>
    <property type="match status" value="1"/>
</dbReference>
<gene>
    <name evidence="1" type="ORF">SAMN05216602_1282</name>
</gene>
<sequence>MNIAQQNQWSRGQLESVANCPACSSENRAVANFTRRDNEGAMPDLWRMVQCIDCQSIWLDPRPDAQSLPRAYDDYYTHDTEADDVPQNGGSGLAWRLINGYLNRRFGMHRQPESGWGYAIFSLIEPWRLKLDYYGRHLTYNRVGRPGCLLDIGCGNGAFLDRAKSMGWQVHGCEIDPKAVAACRSIGIDVIEGDAFAPQLVEQSFDVITMSHVIEHVHDQPALLQRAHDLLRPGGWLWLAVPNPQSIGLFVSNSAWHALHPPYHLCIPSQAILTNWLKEQGFSEIQLLRRGAHVRQIWRISQAIAQREVIVAPSPGRLFAWRLLADALATISPYRTEETVLLARKPD</sequence>
<reference evidence="2" key="1">
    <citation type="submission" date="2016-10" db="EMBL/GenBank/DDBJ databases">
        <authorList>
            <person name="Varghese N."/>
            <person name="Submissions S."/>
        </authorList>
    </citation>
    <scope>NUCLEOTIDE SEQUENCE [LARGE SCALE GENOMIC DNA]</scope>
    <source>
        <strain evidence="2">LMG 22563</strain>
    </source>
</reference>
<dbReference type="STRING" id="289370.SAMN05216602_1282"/>
<dbReference type="Proteomes" id="UP000183018">
    <property type="component" value="Unassembled WGS sequence"/>
</dbReference>
<dbReference type="OrthoDB" id="9815644at2"/>
<dbReference type="InterPro" id="IPR029063">
    <property type="entry name" value="SAM-dependent_MTases_sf"/>
</dbReference>
<dbReference type="Pfam" id="PF13489">
    <property type="entry name" value="Methyltransf_23"/>
    <property type="match status" value="1"/>
</dbReference>
<keyword evidence="2" id="KW-1185">Reference proteome</keyword>
<dbReference type="GO" id="GO:0032259">
    <property type="term" value="P:methylation"/>
    <property type="evidence" value="ECO:0007669"/>
    <property type="project" value="UniProtKB-KW"/>
</dbReference>
<protein>
    <submittedName>
        <fullName evidence="1">Methyltransferase domain-containing protein</fullName>
    </submittedName>
</protein>
<keyword evidence="1" id="KW-0489">Methyltransferase</keyword>
<dbReference type="GO" id="GO:0008168">
    <property type="term" value="F:methyltransferase activity"/>
    <property type="evidence" value="ECO:0007669"/>
    <property type="project" value="UniProtKB-KW"/>
</dbReference>
<proteinExistence type="predicted"/>
<organism evidence="1 2">
    <name type="scientific">Phytopseudomonas argentinensis</name>
    <dbReference type="NCBI Taxonomy" id="289370"/>
    <lineage>
        <taxon>Bacteria</taxon>
        <taxon>Pseudomonadati</taxon>
        <taxon>Pseudomonadota</taxon>
        <taxon>Gammaproteobacteria</taxon>
        <taxon>Pseudomonadales</taxon>
        <taxon>Pseudomonadaceae</taxon>
        <taxon>Phytopseudomonas</taxon>
    </lineage>
</organism>
<evidence type="ECO:0000313" key="1">
    <source>
        <dbReference type="EMBL" id="SFI40918.1"/>
    </source>
</evidence>
<dbReference type="EMBL" id="FORC01000001">
    <property type="protein sequence ID" value="SFI40918.1"/>
    <property type="molecule type" value="Genomic_DNA"/>
</dbReference>
<dbReference type="SUPFAM" id="SSF53335">
    <property type="entry name" value="S-adenosyl-L-methionine-dependent methyltransferases"/>
    <property type="match status" value="1"/>
</dbReference>
<accession>A0A1I3HYT0</accession>